<dbReference type="PRINTS" id="PR00344">
    <property type="entry name" value="BCTRLSENSOR"/>
</dbReference>
<evidence type="ECO:0000256" key="9">
    <source>
        <dbReference type="ARBA" id="ARBA00022840"/>
    </source>
</evidence>
<dbReference type="SUPFAM" id="SSF55781">
    <property type="entry name" value="GAF domain-like"/>
    <property type="match status" value="2"/>
</dbReference>
<dbReference type="InterPro" id="IPR016132">
    <property type="entry name" value="Phyto_chromo_attachment"/>
</dbReference>
<feature type="transmembrane region" description="Helical" evidence="13">
    <location>
        <begin position="12"/>
        <end position="33"/>
    </location>
</feature>
<dbReference type="FunFam" id="1.10.287.130:FF:000038">
    <property type="entry name" value="Sensory transduction histidine kinase"/>
    <property type="match status" value="1"/>
</dbReference>
<keyword evidence="9" id="KW-0067">ATP-binding</keyword>
<dbReference type="CDD" id="cd00082">
    <property type="entry name" value="HisKA"/>
    <property type="match status" value="1"/>
</dbReference>
<feature type="domain" description="MHYT" evidence="19">
    <location>
        <begin position="9"/>
        <end position="204"/>
    </location>
</feature>
<dbReference type="PROSITE" id="PS50110">
    <property type="entry name" value="RESPONSE_REGULATORY"/>
    <property type="match status" value="1"/>
</dbReference>
<dbReference type="InterPro" id="IPR029016">
    <property type="entry name" value="GAF-like_dom_sf"/>
</dbReference>
<dbReference type="EMBL" id="DSRU01000410">
    <property type="protein sequence ID" value="HFN01464.1"/>
    <property type="molecule type" value="Genomic_DNA"/>
</dbReference>
<dbReference type="PROSITE" id="PS50112">
    <property type="entry name" value="PAS"/>
    <property type="match status" value="1"/>
</dbReference>
<dbReference type="InterPro" id="IPR005467">
    <property type="entry name" value="His_kinase_dom"/>
</dbReference>
<dbReference type="InterPro" id="IPR004358">
    <property type="entry name" value="Sig_transdc_His_kin-like_C"/>
</dbReference>
<dbReference type="Pfam" id="PF08447">
    <property type="entry name" value="PAS_3"/>
    <property type="match status" value="1"/>
</dbReference>
<evidence type="ECO:0000256" key="1">
    <source>
        <dbReference type="ARBA" id="ARBA00000085"/>
    </source>
</evidence>
<dbReference type="GO" id="GO:0005886">
    <property type="term" value="C:plasma membrane"/>
    <property type="evidence" value="ECO:0007669"/>
    <property type="project" value="TreeGrafter"/>
</dbReference>
<dbReference type="InterPro" id="IPR003018">
    <property type="entry name" value="GAF"/>
</dbReference>
<dbReference type="InterPro" id="IPR000014">
    <property type="entry name" value="PAS"/>
</dbReference>
<comment type="subcellular location">
    <subcellularLocation>
        <location evidence="2">Membrane</location>
    </subcellularLocation>
</comment>
<sequence length="1380" mass="152776">MQTELVGIYNPWLIALSCAISVFASYTALNLAGQVVPFASHRPRLLWLLSGAAAMGTGIWSMHFVAMLAFHLPVTVQYELLTTVASWLLAVFASGIALFLVSRQQLRWLSLLLGSLVMGGAIAGMHYLGMQALQLPAAVHYQRSLVLLSIAISFGASFAALWLQRQFQQEVLRNHLGGKLLSAIFMGLAINGMHYTGMFATHFMPTHELSFIAEGGMESPLLGIGIGFGALFILGLTLLSTIYDQRLMAQQIRAEALRESETQFRTLISEMQVRVELLDSDGRVLLANQSAIAMLDLETNSTPAESFTQSLQFLKEDGTPYTDAELPYRQAIAQGKPIRNKLLGLSGKNGAVQRWLLVNASPQLSPTGTVDRVIFTLNDITREKQAEAALRQSEERFALAVEGVNDGVWDSNVETGECYYSARWKEMLGYDANELEATIDTFHKILHPADADRVKQTLANYLDGKIPNYEVEFRALHKSGETRWILARGIALRNGQGKPYRVVGSHKDISERKQAEVIQQQQIKMAALRADIGTILAGGNSLKTMMGRCATALCKYLDAAFVRIWLYNKQDNVLELCASAGLYTHLDGAHSRIPVGQFKIGRIAQSRQPLLTNEVQTDAHISDRDWAVREGMVAFAGYPLLIQNQLLGVIALFARHTLSETVIDEITIVAKAIALGIDRKFAETALQESAKRDQAVSRLLRHMHRTLDLDTVFYAATNDLRHVLCCDRVVIHRFAPTGEQQLVYESVGLEWPPLQQLQAQTPQVGVNPVPTSQHEIQDSSYGAGIFCITDVERAGFAPNDLQLLKKLQVRAYISVPICLGSQLWGTLTVHQSGATRYWTETEVKLVTQLGDQLGITIQQAELLRHTREQATALKHAKDAADAANQAKSEFLANMSHELRTPLNAILGFTQLLQWDDNLSSEQKEYIDAVSRSGEHLLSLINDILEMSKIEAGRMALNPGRFDLYSMLDGIQEMLSLRAQAKGLNLHFELASNLPRMIYTDEGKLRQILINLLGNAIKFTEVGEIILRLQLDCSDESAQQAFPDSLQAAISNLNENFASNGNSAEVSNLHLLSITVEDTGVGIDPSEFDHLFQPFSQTAAGIRSQEGTGLGLPISQQFVHLMGGELTVSSQLGQGSRFSFQLPVLALPEAVVLESRVPTQRVLGLAPGEPQYRILVADDAPTNRLILVRMLTSLGFDVREAENGEEAIAQWERWQPHLIWMDMRMPVLNGVAATSRIKQSSEGQNTIVIALTASAFEEQRQEILKAGCDDFVRKPFREHEILGKIETYLGAKYIYADKKVATNQPVMAPPVQFPAEAFSTLPLTWLESLYQAAAQGNDCRIQELIAELPEEKAVINQALFQLLENYRFDTIMELAAAQIKT</sequence>
<dbReference type="Pfam" id="PF01590">
    <property type="entry name" value="GAF"/>
    <property type="match status" value="1"/>
</dbReference>
<keyword evidence="8" id="KW-0418">Kinase</keyword>
<dbReference type="Pfam" id="PF03707">
    <property type="entry name" value="MHYT"/>
    <property type="match status" value="2"/>
</dbReference>
<keyword evidence="10" id="KW-0902">Two-component regulatory system</keyword>
<dbReference type="InterPro" id="IPR013655">
    <property type="entry name" value="PAS_fold_3"/>
</dbReference>
<dbReference type="PROSITE" id="PS50924">
    <property type="entry name" value="MHYT"/>
    <property type="match status" value="1"/>
</dbReference>
<organism evidence="20">
    <name type="scientific">Oscillatoriales cyanobacterium SpSt-418</name>
    <dbReference type="NCBI Taxonomy" id="2282169"/>
    <lineage>
        <taxon>Bacteria</taxon>
        <taxon>Bacillati</taxon>
        <taxon>Cyanobacteriota</taxon>
        <taxon>Cyanophyceae</taxon>
        <taxon>Oscillatoriophycideae</taxon>
        <taxon>Oscillatoriales</taxon>
    </lineage>
</organism>
<dbReference type="GO" id="GO:0000155">
    <property type="term" value="F:phosphorelay sensor kinase activity"/>
    <property type="evidence" value="ECO:0007669"/>
    <property type="project" value="InterPro"/>
</dbReference>
<protein>
    <recommendedName>
        <fullName evidence="4">histidine kinase</fullName>
        <ecNumber evidence="4">2.7.13.3</ecNumber>
    </recommendedName>
</protein>
<dbReference type="Pfam" id="PF00512">
    <property type="entry name" value="HisKA"/>
    <property type="match status" value="1"/>
</dbReference>
<keyword evidence="13" id="KW-1133">Transmembrane helix</keyword>
<evidence type="ECO:0000256" key="13">
    <source>
        <dbReference type="PROSITE-ProRule" id="PRU00244"/>
    </source>
</evidence>
<evidence type="ECO:0000256" key="11">
    <source>
        <dbReference type="ARBA" id="ARBA00023136"/>
    </source>
</evidence>
<dbReference type="Gene3D" id="3.40.50.2300">
    <property type="match status" value="1"/>
</dbReference>
<evidence type="ECO:0000256" key="10">
    <source>
        <dbReference type="ARBA" id="ARBA00023012"/>
    </source>
</evidence>
<feature type="transmembrane region" description="Helical" evidence="13">
    <location>
        <begin position="221"/>
        <end position="243"/>
    </location>
</feature>
<evidence type="ECO:0000256" key="8">
    <source>
        <dbReference type="ARBA" id="ARBA00022777"/>
    </source>
</evidence>
<dbReference type="SUPFAM" id="SSF55874">
    <property type="entry name" value="ATPase domain of HSP90 chaperone/DNA topoisomerase II/histidine kinase"/>
    <property type="match status" value="1"/>
</dbReference>
<dbReference type="Gene3D" id="3.30.565.10">
    <property type="entry name" value="Histidine kinase-like ATPase, C-terminal domain"/>
    <property type="match status" value="1"/>
</dbReference>
<evidence type="ECO:0000259" key="18">
    <source>
        <dbReference type="PROSITE" id="PS50113"/>
    </source>
</evidence>
<dbReference type="SUPFAM" id="SSF47384">
    <property type="entry name" value="Homodimeric domain of signal transducing histidine kinase"/>
    <property type="match status" value="1"/>
</dbReference>
<dbReference type="CDD" id="cd16922">
    <property type="entry name" value="HATPase_EvgS-ArcB-TorS-like"/>
    <property type="match status" value="1"/>
</dbReference>
<evidence type="ECO:0000256" key="2">
    <source>
        <dbReference type="ARBA" id="ARBA00004370"/>
    </source>
</evidence>
<evidence type="ECO:0000256" key="5">
    <source>
        <dbReference type="ARBA" id="ARBA00022553"/>
    </source>
</evidence>
<gene>
    <name evidence="20" type="ORF">ENR64_27700</name>
</gene>
<dbReference type="InterPro" id="IPR003594">
    <property type="entry name" value="HATPase_dom"/>
</dbReference>
<evidence type="ECO:0000313" key="20">
    <source>
        <dbReference type="EMBL" id="HFN01464.1"/>
    </source>
</evidence>
<evidence type="ECO:0000256" key="12">
    <source>
        <dbReference type="PROSITE-ProRule" id="PRU00169"/>
    </source>
</evidence>
<accession>A0A7C3KIL7</accession>
<dbReference type="InterPro" id="IPR036890">
    <property type="entry name" value="HATPase_C_sf"/>
</dbReference>
<dbReference type="Gene3D" id="1.10.287.130">
    <property type="match status" value="1"/>
</dbReference>
<feature type="modified residue" description="4-aspartylphosphate" evidence="12">
    <location>
        <position position="1221"/>
    </location>
</feature>
<dbReference type="GO" id="GO:0005524">
    <property type="term" value="F:ATP binding"/>
    <property type="evidence" value="ECO:0007669"/>
    <property type="project" value="UniProtKB-KW"/>
</dbReference>
<evidence type="ECO:0000256" key="4">
    <source>
        <dbReference type="ARBA" id="ARBA00012438"/>
    </source>
</evidence>
<dbReference type="SUPFAM" id="SSF52172">
    <property type="entry name" value="CheY-like"/>
    <property type="match status" value="1"/>
</dbReference>
<dbReference type="SMART" id="SM00388">
    <property type="entry name" value="HisKA"/>
    <property type="match status" value="1"/>
</dbReference>
<evidence type="ECO:0000259" key="14">
    <source>
        <dbReference type="PROSITE" id="PS50046"/>
    </source>
</evidence>
<comment type="catalytic activity">
    <reaction evidence="1">
        <text>ATP + protein L-histidine = ADP + protein N-phospho-L-histidine.</text>
        <dbReference type="EC" id="2.7.13.3"/>
    </reaction>
</comment>
<evidence type="ECO:0000259" key="15">
    <source>
        <dbReference type="PROSITE" id="PS50109"/>
    </source>
</evidence>
<dbReference type="Pfam" id="PF08448">
    <property type="entry name" value="PAS_4"/>
    <property type="match status" value="1"/>
</dbReference>
<feature type="transmembrane region" description="Helical" evidence="13">
    <location>
        <begin position="108"/>
        <end position="129"/>
    </location>
</feature>
<feature type="transmembrane region" description="Helical" evidence="13">
    <location>
        <begin position="183"/>
        <end position="201"/>
    </location>
</feature>
<dbReference type="PROSITE" id="PS50113">
    <property type="entry name" value="PAC"/>
    <property type="match status" value="2"/>
</dbReference>
<feature type="domain" description="PAC" evidence="18">
    <location>
        <begin position="336"/>
        <end position="392"/>
    </location>
</feature>
<feature type="domain" description="PAC" evidence="18">
    <location>
        <begin position="469"/>
        <end position="521"/>
    </location>
</feature>
<dbReference type="InterPro" id="IPR000700">
    <property type="entry name" value="PAS-assoc_C"/>
</dbReference>
<dbReference type="Gene3D" id="3.30.450.20">
    <property type="entry name" value="PAS domain"/>
    <property type="match status" value="2"/>
</dbReference>
<dbReference type="GO" id="GO:0009927">
    <property type="term" value="F:histidine phosphotransfer kinase activity"/>
    <property type="evidence" value="ECO:0007669"/>
    <property type="project" value="TreeGrafter"/>
</dbReference>
<feature type="transmembrane region" description="Helical" evidence="13">
    <location>
        <begin position="84"/>
        <end position="101"/>
    </location>
</feature>
<dbReference type="SMART" id="SM00091">
    <property type="entry name" value="PAS"/>
    <property type="match status" value="2"/>
</dbReference>
<feature type="domain" description="Response regulatory" evidence="16">
    <location>
        <begin position="1172"/>
        <end position="1288"/>
    </location>
</feature>
<keyword evidence="11 13" id="KW-0472">Membrane</keyword>
<dbReference type="NCBIfam" id="TIGR00229">
    <property type="entry name" value="sensory_box"/>
    <property type="match status" value="1"/>
</dbReference>
<dbReference type="Pfam" id="PF02518">
    <property type="entry name" value="HATPase_c"/>
    <property type="match status" value="1"/>
</dbReference>
<evidence type="ECO:0000259" key="19">
    <source>
        <dbReference type="PROSITE" id="PS50924"/>
    </source>
</evidence>
<feature type="domain" description="Phytochrome chromophore attachment site" evidence="14">
    <location>
        <begin position="708"/>
        <end position="852"/>
    </location>
</feature>
<keyword evidence="6" id="KW-0808">Transferase</keyword>
<dbReference type="Pfam" id="PF00072">
    <property type="entry name" value="Response_reg"/>
    <property type="match status" value="1"/>
</dbReference>
<dbReference type="PROSITE" id="PS50109">
    <property type="entry name" value="HIS_KIN"/>
    <property type="match status" value="1"/>
</dbReference>
<name>A0A7C3KIL7_9CYAN</name>
<comment type="caution">
    <text evidence="20">The sequence shown here is derived from an EMBL/GenBank/DDBJ whole genome shotgun (WGS) entry which is preliminary data.</text>
</comment>
<keyword evidence="5 12" id="KW-0597">Phosphoprotein</keyword>
<dbReference type="Gene3D" id="3.30.450.40">
    <property type="match status" value="2"/>
</dbReference>
<evidence type="ECO:0000256" key="3">
    <source>
        <dbReference type="ARBA" id="ARBA00006402"/>
    </source>
</evidence>
<dbReference type="InterPro" id="IPR001789">
    <property type="entry name" value="Sig_transdc_resp-reg_receiver"/>
</dbReference>
<dbReference type="InterPro" id="IPR011006">
    <property type="entry name" value="CheY-like_superfamily"/>
</dbReference>
<feature type="transmembrane region" description="Helical" evidence="13">
    <location>
        <begin position="141"/>
        <end position="163"/>
    </location>
</feature>
<dbReference type="Pfam" id="PF13185">
    <property type="entry name" value="GAF_2"/>
    <property type="match status" value="1"/>
</dbReference>
<dbReference type="CDD" id="cd00130">
    <property type="entry name" value="PAS"/>
    <property type="match status" value="1"/>
</dbReference>
<dbReference type="InterPro" id="IPR036097">
    <property type="entry name" value="HisK_dim/P_sf"/>
</dbReference>
<dbReference type="SMART" id="SM00086">
    <property type="entry name" value="PAC"/>
    <property type="match status" value="2"/>
</dbReference>
<keyword evidence="7" id="KW-0547">Nucleotide-binding</keyword>
<dbReference type="CDD" id="cd17546">
    <property type="entry name" value="REC_hyHK_CKI1_RcsC-like"/>
    <property type="match status" value="1"/>
</dbReference>
<dbReference type="SMART" id="SM00387">
    <property type="entry name" value="HATPase_c"/>
    <property type="match status" value="1"/>
</dbReference>
<dbReference type="SMART" id="SM00065">
    <property type="entry name" value="GAF"/>
    <property type="match status" value="2"/>
</dbReference>
<evidence type="ECO:0000259" key="16">
    <source>
        <dbReference type="PROSITE" id="PS50110"/>
    </source>
</evidence>
<feature type="transmembrane region" description="Helical" evidence="13">
    <location>
        <begin position="45"/>
        <end position="72"/>
    </location>
</feature>
<comment type="similarity">
    <text evidence="3">In the N-terminal section; belongs to the phytochrome family.</text>
</comment>
<evidence type="ECO:0000256" key="6">
    <source>
        <dbReference type="ARBA" id="ARBA00022679"/>
    </source>
</evidence>
<dbReference type="PROSITE" id="PS50046">
    <property type="entry name" value="PHYTOCHROME_2"/>
    <property type="match status" value="1"/>
</dbReference>
<proteinExistence type="inferred from homology"/>
<dbReference type="PANTHER" id="PTHR43047">
    <property type="entry name" value="TWO-COMPONENT HISTIDINE PROTEIN KINASE"/>
    <property type="match status" value="1"/>
</dbReference>
<evidence type="ECO:0000259" key="17">
    <source>
        <dbReference type="PROSITE" id="PS50112"/>
    </source>
</evidence>
<dbReference type="PANTHER" id="PTHR43047:SF72">
    <property type="entry name" value="OSMOSENSING HISTIDINE PROTEIN KINASE SLN1"/>
    <property type="match status" value="1"/>
</dbReference>
<dbReference type="SUPFAM" id="SSF55785">
    <property type="entry name" value="PYP-like sensor domain (PAS domain)"/>
    <property type="match status" value="2"/>
</dbReference>
<dbReference type="InterPro" id="IPR035965">
    <property type="entry name" value="PAS-like_dom_sf"/>
</dbReference>
<dbReference type="SMART" id="SM00448">
    <property type="entry name" value="REC"/>
    <property type="match status" value="1"/>
</dbReference>
<dbReference type="InterPro" id="IPR013656">
    <property type="entry name" value="PAS_4"/>
</dbReference>
<dbReference type="EC" id="2.7.13.3" evidence="4"/>
<feature type="domain" description="Histidine kinase" evidence="15">
    <location>
        <begin position="893"/>
        <end position="1145"/>
    </location>
</feature>
<dbReference type="InterPro" id="IPR005330">
    <property type="entry name" value="MHYT_dom"/>
</dbReference>
<reference evidence="20" key="1">
    <citation type="journal article" date="2020" name="mSystems">
        <title>Genome- and Community-Level Interaction Insights into Carbon Utilization and Element Cycling Functions of Hydrothermarchaeota in Hydrothermal Sediment.</title>
        <authorList>
            <person name="Zhou Z."/>
            <person name="Liu Y."/>
            <person name="Xu W."/>
            <person name="Pan J."/>
            <person name="Luo Z.H."/>
            <person name="Li M."/>
        </authorList>
    </citation>
    <scope>NUCLEOTIDE SEQUENCE [LARGE SCALE GENOMIC DNA]</scope>
    <source>
        <strain evidence="20">SpSt-418</strain>
    </source>
</reference>
<evidence type="ECO:0000256" key="7">
    <source>
        <dbReference type="ARBA" id="ARBA00022741"/>
    </source>
</evidence>
<dbReference type="InterPro" id="IPR001610">
    <property type="entry name" value="PAC"/>
</dbReference>
<keyword evidence="13" id="KW-0812">Transmembrane</keyword>
<feature type="domain" description="PAS" evidence="17">
    <location>
        <begin position="393"/>
        <end position="465"/>
    </location>
</feature>
<dbReference type="InterPro" id="IPR003661">
    <property type="entry name" value="HisK_dim/P_dom"/>
</dbReference>